<evidence type="ECO:0000313" key="10">
    <source>
        <dbReference type="EMBL" id="KAJ1200997.1"/>
    </source>
</evidence>
<sequence length="331" mass="38027">MASRQPHIYSVISTQVFSWYYTLSFFRLCPFFSCGGAELVLSLFYQASTGFDVLLKRDCACFFLQFWQLWQSDFQAALTGPLKSGTMNSSRTPQGDENAPRQQSKVVDEEEWKKKWEQKKTAFHKDQVHRLLRAHLNALLNNRTGLRIFFPLCGKAVDMKWLADMGHTITGVDVSEIGLKDFFTEQNVPYVEEDVPEIPGAKLFKSSSGNISLYCCSFYDFIRIPAKYDGIWDRGSLVAINPCDRERYSKAMLSLMEQDCCYLLVTVSYNPDLLEGPPFYVPNSVIEKLYGESCDIKLLETVDALDERHRVWGLDYFRETIHLLTLKANTP</sequence>
<dbReference type="EMBL" id="JANPWB010000003">
    <property type="protein sequence ID" value="KAJ1200997.1"/>
    <property type="molecule type" value="Genomic_DNA"/>
</dbReference>
<evidence type="ECO:0000256" key="2">
    <source>
        <dbReference type="ARBA" id="ARBA00004496"/>
    </source>
</evidence>
<dbReference type="GO" id="GO:0005737">
    <property type="term" value="C:cytoplasm"/>
    <property type="evidence" value="ECO:0007669"/>
    <property type="project" value="UniProtKB-SubCell"/>
</dbReference>
<evidence type="ECO:0000256" key="3">
    <source>
        <dbReference type="ARBA" id="ARBA00008145"/>
    </source>
</evidence>
<keyword evidence="11" id="KW-1185">Reference proteome</keyword>
<dbReference type="Gene3D" id="3.40.50.150">
    <property type="entry name" value="Vaccinia Virus protein VP39"/>
    <property type="match status" value="1"/>
</dbReference>
<evidence type="ECO:0000256" key="8">
    <source>
        <dbReference type="ARBA" id="ARBA00022691"/>
    </source>
</evidence>
<dbReference type="FunFam" id="3.40.50.150:FF:000101">
    <property type="entry name" value="Thiopurine S-methyltransferase"/>
    <property type="match status" value="1"/>
</dbReference>
<dbReference type="GO" id="GO:0008119">
    <property type="term" value="F:thiopurine S-methyltransferase activity"/>
    <property type="evidence" value="ECO:0007669"/>
    <property type="project" value="UniProtKB-EC"/>
</dbReference>
<evidence type="ECO:0000256" key="6">
    <source>
        <dbReference type="ARBA" id="ARBA00022603"/>
    </source>
</evidence>
<reference evidence="10" key="1">
    <citation type="journal article" date="2022" name="bioRxiv">
        <title>Sequencing and chromosome-scale assembly of the giantPleurodeles waltlgenome.</title>
        <authorList>
            <person name="Brown T."/>
            <person name="Elewa A."/>
            <person name="Iarovenko S."/>
            <person name="Subramanian E."/>
            <person name="Araus A.J."/>
            <person name="Petzold A."/>
            <person name="Susuki M."/>
            <person name="Suzuki K.-i.T."/>
            <person name="Hayashi T."/>
            <person name="Toyoda A."/>
            <person name="Oliveira C."/>
            <person name="Osipova E."/>
            <person name="Leigh N.D."/>
            <person name="Simon A."/>
            <person name="Yun M.H."/>
        </authorList>
    </citation>
    <scope>NUCLEOTIDE SEQUENCE</scope>
    <source>
        <strain evidence="10">20211129_DDA</strain>
        <tissue evidence="10">Liver</tissue>
    </source>
</reference>
<comment type="caution">
    <text evidence="10">The sequence shown here is derived from an EMBL/GenBank/DDBJ whole genome shotgun (WGS) entry which is preliminary data.</text>
</comment>
<keyword evidence="6" id="KW-0489">Methyltransferase</keyword>
<dbReference type="PANTHER" id="PTHR10259">
    <property type="entry name" value="THIOPURINE S-METHYLTRANSFERASE"/>
    <property type="match status" value="1"/>
</dbReference>
<dbReference type="InterPro" id="IPR029063">
    <property type="entry name" value="SAM-dependent_MTases_sf"/>
</dbReference>
<dbReference type="InterPro" id="IPR008854">
    <property type="entry name" value="TPMT"/>
</dbReference>
<keyword evidence="5" id="KW-0963">Cytoplasm</keyword>
<accession>A0AAV7VJS8</accession>
<dbReference type="GO" id="GO:0032259">
    <property type="term" value="P:methylation"/>
    <property type="evidence" value="ECO:0007669"/>
    <property type="project" value="UniProtKB-KW"/>
</dbReference>
<organism evidence="10 11">
    <name type="scientific">Pleurodeles waltl</name>
    <name type="common">Iberian ribbed newt</name>
    <dbReference type="NCBI Taxonomy" id="8319"/>
    <lineage>
        <taxon>Eukaryota</taxon>
        <taxon>Metazoa</taxon>
        <taxon>Chordata</taxon>
        <taxon>Craniata</taxon>
        <taxon>Vertebrata</taxon>
        <taxon>Euteleostomi</taxon>
        <taxon>Amphibia</taxon>
        <taxon>Batrachia</taxon>
        <taxon>Caudata</taxon>
        <taxon>Salamandroidea</taxon>
        <taxon>Salamandridae</taxon>
        <taxon>Pleurodelinae</taxon>
        <taxon>Pleurodeles</taxon>
    </lineage>
</organism>
<evidence type="ECO:0000256" key="4">
    <source>
        <dbReference type="ARBA" id="ARBA00011905"/>
    </source>
</evidence>
<dbReference type="EC" id="2.1.1.67" evidence="4"/>
<dbReference type="PROSITE" id="PS51585">
    <property type="entry name" value="SAM_MT_TPMT"/>
    <property type="match status" value="1"/>
</dbReference>
<gene>
    <name evidence="10" type="ORF">NDU88_004815</name>
</gene>
<evidence type="ECO:0000256" key="5">
    <source>
        <dbReference type="ARBA" id="ARBA00022490"/>
    </source>
</evidence>
<dbReference type="SUPFAM" id="SSF53335">
    <property type="entry name" value="S-adenosyl-L-methionine-dependent methyltransferases"/>
    <property type="match status" value="1"/>
</dbReference>
<comment type="catalytic activity">
    <reaction evidence="1">
        <text>S-adenosyl-L-methionine + a thiopurine = S-adenosyl-L-homocysteine + a thiopurine S-methylether.</text>
        <dbReference type="EC" id="2.1.1.67"/>
    </reaction>
</comment>
<evidence type="ECO:0000313" key="11">
    <source>
        <dbReference type="Proteomes" id="UP001066276"/>
    </source>
</evidence>
<dbReference type="Pfam" id="PF05724">
    <property type="entry name" value="TPMT"/>
    <property type="match status" value="1"/>
</dbReference>
<feature type="compositionally biased region" description="Polar residues" evidence="9">
    <location>
        <begin position="85"/>
        <end position="105"/>
    </location>
</feature>
<dbReference type="PANTHER" id="PTHR10259:SF11">
    <property type="entry name" value="THIOPURINE S-METHYLTRANSFERASE"/>
    <property type="match status" value="1"/>
</dbReference>
<evidence type="ECO:0000256" key="1">
    <source>
        <dbReference type="ARBA" id="ARBA00000903"/>
    </source>
</evidence>
<dbReference type="Proteomes" id="UP001066276">
    <property type="component" value="Chromosome 2_1"/>
</dbReference>
<dbReference type="AlphaFoldDB" id="A0AAV7VJS8"/>
<name>A0AAV7VJS8_PLEWA</name>
<keyword evidence="7" id="KW-0808">Transferase</keyword>
<keyword evidence="8" id="KW-0949">S-adenosyl-L-methionine</keyword>
<comment type="similarity">
    <text evidence="3">Belongs to the class I-like SAM-binding methyltransferase superfamily. TPMT family.</text>
</comment>
<evidence type="ECO:0000256" key="7">
    <source>
        <dbReference type="ARBA" id="ARBA00022679"/>
    </source>
</evidence>
<evidence type="ECO:0000256" key="9">
    <source>
        <dbReference type="SAM" id="MobiDB-lite"/>
    </source>
</evidence>
<feature type="region of interest" description="Disordered" evidence="9">
    <location>
        <begin position="85"/>
        <end position="110"/>
    </location>
</feature>
<protein>
    <recommendedName>
        <fullName evidence="4">thiopurine S-methyltransferase</fullName>
        <ecNumber evidence="4">2.1.1.67</ecNumber>
    </recommendedName>
</protein>
<comment type="subcellular location">
    <subcellularLocation>
        <location evidence="2">Cytoplasm</location>
    </subcellularLocation>
</comment>
<proteinExistence type="inferred from homology"/>